<feature type="transmembrane region" description="Helical" evidence="1">
    <location>
        <begin position="28"/>
        <end position="46"/>
    </location>
</feature>
<dbReference type="Proteomes" id="UP000011524">
    <property type="component" value="Unassembled WGS sequence"/>
</dbReference>
<proteinExistence type="predicted"/>
<keyword evidence="1" id="KW-0812">Transmembrane</keyword>
<dbReference type="EMBL" id="AOLY01000005">
    <property type="protein sequence ID" value="EMA34392.1"/>
    <property type="molecule type" value="Genomic_DNA"/>
</dbReference>
<keyword evidence="1" id="KW-0472">Membrane</keyword>
<accession>M0LLD6</accession>
<organism evidence="2 3">
    <name type="scientific">Haloarcula japonica (strain ATCC 49778 / DSM 6131 / JCM 7785 / NBRC 101032 / NCIMB 13157 / TR-1)</name>
    <dbReference type="NCBI Taxonomy" id="1227453"/>
    <lineage>
        <taxon>Archaea</taxon>
        <taxon>Methanobacteriati</taxon>
        <taxon>Methanobacteriota</taxon>
        <taxon>Stenosarchaea group</taxon>
        <taxon>Halobacteria</taxon>
        <taxon>Halobacteriales</taxon>
        <taxon>Haloarculaceae</taxon>
        <taxon>Haloarcula</taxon>
    </lineage>
</organism>
<comment type="caution">
    <text evidence="2">The sequence shown here is derived from an EMBL/GenBank/DDBJ whole genome shotgun (WGS) entry which is preliminary data.</text>
</comment>
<keyword evidence="3" id="KW-1185">Reference proteome</keyword>
<protein>
    <submittedName>
        <fullName evidence="2">Uncharacterized protein</fullName>
    </submittedName>
</protein>
<gene>
    <name evidence="2" type="ORF">C444_02616</name>
</gene>
<name>M0LLD6_HALJT</name>
<dbReference type="AlphaFoldDB" id="M0LLD6"/>
<evidence type="ECO:0000313" key="3">
    <source>
        <dbReference type="Proteomes" id="UP000011524"/>
    </source>
</evidence>
<keyword evidence="1" id="KW-1133">Transmembrane helix</keyword>
<sequence>MIEALSGQLGLNPRYQQEAVGLFMRLNLVKFGVNACIVAYVLWLFIELKTTSEIVTNQSRIWIPNLSELQSMKDTDRKT</sequence>
<evidence type="ECO:0000256" key="1">
    <source>
        <dbReference type="SAM" id="Phobius"/>
    </source>
</evidence>
<reference evidence="2 3" key="1">
    <citation type="journal article" date="2014" name="PLoS Genet.">
        <title>Phylogenetically driven sequencing of extremely halophilic archaea reveals strategies for static and dynamic osmo-response.</title>
        <authorList>
            <person name="Becker E.A."/>
            <person name="Seitzer P.M."/>
            <person name="Tritt A."/>
            <person name="Larsen D."/>
            <person name="Krusor M."/>
            <person name="Yao A.I."/>
            <person name="Wu D."/>
            <person name="Madern D."/>
            <person name="Eisen J.A."/>
            <person name="Darling A.E."/>
            <person name="Facciotti M.T."/>
        </authorList>
    </citation>
    <scope>NUCLEOTIDE SEQUENCE [LARGE SCALE GENOMIC DNA]</scope>
    <source>
        <strain evidence="3">ATCC 49778 / DSM 6131 / JCM 7785 / NBRC 101032 / NCIMB 13157 / TR-1</strain>
    </source>
</reference>
<evidence type="ECO:0000313" key="2">
    <source>
        <dbReference type="EMBL" id="EMA34392.1"/>
    </source>
</evidence>